<dbReference type="EMBL" id="JAGYPJ010000001">
    <property type="protein sequence ID" value="MBS4200698.1"/>
    <property type="molecule type" value="Genomic_DNA"/>
</dbReference>
<evidence type="ECO:0000313" key="7">
    <source>
        <dbReference type="EMBL" id="MBS4200698.1"/>
    </source>
</evidence>
<evidence type="ECO:0000313" key="8">
    <source>
        <dbReference type="Proteomes" id="UP000682713"/>
    </source>
</evidence>
<evidence type="ECO:0000256" key="2">
    <source>
        <dbReference type="ARBA" id="ARBA00022475"/>
    </source>
</evidence>
<comment type="subcellular location">
    <subcellularLocation>
        <location evidence="1">Cell membrane</location>
        <topology evidence="1">Multi-pass membrane protein</topology>
    </subcellularLocation>
</comment>
<protein>
    <submittedName>
        <fullName evidence="7">ATP synthase subunit I</fullName>
    </submittedName>
</protein>
<dbReference type="PANTHER" id="PTHR40035">
    <property type="entry name" value="ATP SYNTHASE PROTEIN I"/>
    <property type="match status" value="1"/>
</dbReference>
<reference evidence="7 8" key="1">
    <citation type="submission" date="2021-05" db="EMBL/GenBank/DDBJ databases">
        <title>Novel Bacillus species.</title>
        <authorList>
            <person name="Liu G."/>
        </authorList>
    </citation>
    <scope>NUCLEOTIDE SEQUENCE [LARGE SCALE GENOMIC DNA]</scope>
    <source>
        <strain evidence="7 8">FJAT-49732</strain>
    </source>
</reference>
<dbReference type="InterPro" id="IPR039072">
    <property type="entry name" value="ATP_synth_I_Bacilli"/>
</dbReference>
<keyword evidence="8" id="KW-1185">Reference proteome</keyword>
<keyword evidence="3 6" id="KW-0812">Transmembrane</keyword>
<evidence type="ECO:0000256" key="6">
    <source>
        <dbReference type="SAM" id="Phobius"/>
    </source>
</evidence>
<feature type="transmembrane region" description="Helical" evidence="6">
    <location>
        <begin position="34"/>
        <end position="53"/>
    </location>
</feature>
<organism evidence="7 8">
    <name type="scientific">Lederbergia citrisecunda</name>
    <dbReference type="NCBI Taxonomy" id="2833583"/>
    <lineage>
        <taxon>Bacteria</taxon>
        <taxon>Bacillati</taxon>
        <taxon>Bacillota</taxon>
        <taxon>Bacilli</taxon>
        <taxon>Bacillales</taxon>
        <taxon>Bacillaceae</taxon>
        <taxon>Lederbergia</taxon>
    </lineage>
</organism>
<feature type="transmembrane region" description="Helical" evidence="6">
    <location>
        <begin position="74"/>
        <end position="91"/>
    </location>
</feature>
<sequence>MPELQQLFNRHCKYIIYLIAIYVLGWGFTSYKTIFMGLILGTSVSLFNHWNLVRKTTLFGEAASSGKKMRSFGTMIRMCSAILAVFIAGKYPNLFDLISVLIGIMTAHAVIIIDFFLQQIFKSHIKREER</sequence>
<keyword evidence="2" id="KW-1003">Cell membrane</keyword>
<evidence type="ECO:0000256" key="4">
    <source>
        <dbReference type="ARBA" id="ARBA00022989"/>
    </source>
</evidence>
<dbReference type="PANTHER" id="PTHR40035:SF1">
    <property type="entry name" value="ATP SYNTHASE PROTEIN I"/>
    <property type="match status" value="1"/>
</dbReference>
<dbReference type="Pfam" id="PF03899">
    <property type="entry name" value="ATP-synt_I"/>
    <property type="match status" value="1"/>
</dbReference>
<dbReference type="InterPro" id="IPR005598">
    <property type="entry name" value="ATP_synth_I"/>
</dbReference>
<feature type="transmembrane region" description="Helical" evidence="6">
    <location>
        <begin position="12"/>
        <end position="28"/>
    </location>
</feature>
<proteinExistence type="predicted"/>
<dbReference type="GO" id="GO:0005886">
    <property type="term" value="C:plasma membrane"/>
    <property type="evidence" value="ECO:0007669"/>
    <property type="project" value="UniProtKB-SubCell"/>
</dbReference>
<evidence type="ECO:0000256" key="5">
    <source>
        <dbReference type="ARBA" id="ARBA00023136"/>
    </source>
</evidence>
<gene>
    <name evidence="7" type="ORF">KHA93_13750</name>
</gene>
<evidence type="ECO:0000256" key="3">
    <source>
        <dbReference type="ARBA" id="ARBA00022692"/>
    </source>
</evidence>
<comment type="caution">
    <text evidence="7">The sequence shown here is derived from an EMBL/GenBank/DDBJ whole genome shotgun (WGS) entry which is preliminary data.</text>
</comment>
<feature type="transmembrane region" description="Helical" evidence="6">
    <location>
        <begin position="97"/>
        <end position="117"/>
    </location>
</feature>
<keyword evidence="4 6" id="KW-1133">Transmembrane helix</keyword>
<name>A0A942TNP3_9BACI</name>
<dbReference type="RefSeq" id="WP_213111249.1">
    <property type="nucleotide sequence ID" value="NZ_JAGYPJ010000001.1"/>
</dbReference>
<dbReference type="AlphaFoldDB" id="A0A942TNP3"/>
<accession>A0A942TNP3</accession>
<evidence type="ECO:0000256" key="1">
    <source>
        <dbReference type="ARBA" id="ARBA00004651"/>
    </source>
</evidence>
<dbReference type="Proteomes" id="UP000682713">
    <property type="component" value="Unassembled WGS sequence"/>
</dbReference>
<keyword evidence="5 6" id="KW-0472">Membrane</keyword>